<feature type="transmembrane region" description="Helical" evidence="6">
    <location>
        <begin position="85"/>
        <end position="108"/>
    </location>
</feature>
<dbReference type="KEGG" id="slia:HA039_06000"/>
<feature type="transmembrane region" description="Helical" evidence="6">
    <location>
        <begin position="202"/>
        <end position="223"/>
    </location>
</feature>
<feature type="domain" description="Major facilitator superfamily (MFS) profile" evidence="7">
    <location>
        <begin position="17"/>
        <end position="461"/>
    </location>
</feature>
<keyword evidence="4 6" id="KW-0472">Membrane</keyword>
<accession>A0A6G9GUF8</accession>
<feature type="transmembrane region" description="Helical" evidence="6">
    <location>
        <begin position="114"/>
        <end position="133"/>
    </location>
</feature>
<dbReference type="CDD" id="cd17321">
    <property type="entry name" value="MFS_MMR_MDR_like"/>
    <property type="match status" value="1"/>
</dbReference>
<evidence type="ECO:0000259" key="7">
    <source>
        <dbReference type="PROSITE" id="PS50850"/>
    </source>
</evidence>
<feature type="transmembrane region" description="Helical" evidence="6">
    <location>
        <begin position="409"/>
        <end position="427"/>
    </location>
</feature>
<feature type="transmembrane region" description="Helical" evidence="6">
    <location>
        <begin position="302"/>
        <end position="325"/>
    </location>
</feature>
<evidence type="ECO:0000256" key="2">
    <source>
        <dbReference type="ARBA" id="ARBA00022692"/>
    </source>
</evidence>
<dbReference type="PROSITE" id="PS50850">
    <property type="entry name" value="MFS"/>
    <property type="match status" value="1"/>
</dbReference>
<evidence type="ECO:0000256" key="5">
    <source>
        <dbReference type="ARBA" id="ARBA00023251"/>
    </source>
</evidence>
<sequence length="480" mass="49303">MTVPSVAPSRHRHPGVLLAVLSTATFMTTLDVFIVNVGLRPIGAALHESSLANLSWILNAYAIVFAALLVPAGRLADRYGVKGTFLSGLAVFGLGSVGAALCGDVWLLVALRCVQAVGAAAIVPTSLALILNGMPKERIPRSIQIWAISGSLGASAGPTLGGLLVEASWRWIFIVNAPIALGALLIAVRTAPDPRHNTETRIPDLLGGALLITGIGALTLALVQGPTWGWGSGRTLGALVAAVLALGATVLRSARASAPVIDLTLFRNRTFTWANVGVFLLSLAFGLQLLGLVFWMQEGWGWSAIRTGLAISPGPVMVSVTSLGLRRYTAKLPAGLVAAAGGVLLGLGAVLIGSSLGASPDYYEVLPGWILCGAGTGLWTPTLIGAASSGLAPHQTSTGSAVVQMNRQIGLTLGVALLVVVVGSSQIDLAALPQFLHAWWWSAALSLLGALTCLFLLRSGSAGPARTTAPAAKPPVPAER</sequence>
<evidence type="ECO:0000256" key="3">
    <source>
        <dbReference type="ARBA" id="ARBA00022989"/>
    </source>
</evidence>
<keyword evidence="9" id="KW-1185">Reference proteome</keyword>
<dbReference type="InterPro" id="IPR011701">
    <property type="entry name" value="MFS"/>
</dbReference>
<feature type="transmembrane region" description="Helical" evidence="6">
    <location>
        <begin position="171"/>
        <end position="190"/>
    </location>
</feature>
<keyword evidence="3 6" id="KW-1133">Transmembrane helix</keyword>
<dbReference type="AlphaFoldDB" id="A0A6G9GUF8"/>
<dbReference type="Pfam" id="PF07690">
    <property type="entry name" value="MFS_1"/>
    <property type="match status" value="1"/>
</dbReference>
<evidence type="ECO:0000256" key="1">
    <source>
        <dbReference type="ARBA" id="ARBA00004651"/>
    </source>
</evidence>
<dbReference type="Gene3D" id="1.20.1250.20">
    <property type="entry name" value="MFS general substrate transporter like domains"/>
    <property type="match status" value="1"/>
</dbReference>
<evidence type="ECO:0000313" key="8">
    <source>
        <dbReference type="EMBL" id="QIQ01903.1"/>
    </source>
</evidence>
<evidence type="ECO:0000256" key="4">
    <source>
        <dbReference type="ARBA" id="ARBA00023136"/>
    </source>
</evidence>
<dbReference type="GO" id="GO:0046677">
    <property type="term" value="P:response to antibiotic"/>
    <property type="evidence" value="ECO:0007669"/>
    <property type="project" value="UniProtKB-KW"/>
</dbReference>
<dbReference type="GO" id="GO:0022857">
    <property type="term" value="F:transmembrane transporter activity"/>
    <property type="evidence" value="ECO:0007669"/>
    <property type="project" value="InterPro"/>
</dbReference>
<gene>
    <name evidence="8" type="ORF">HA039_06000</name>
</gene>
<feature type="transmembrane region" description="Helical" evidence="6">
    <location>
        <begin position="272"/>
        <end position="296"/>
    </location>
</feature>
<keyword evidence="5" id="KW-0046">Antibiotic resistance</keyword>
<feature type="transmembrane region" description="Helical" evidence="6">
    <location>
        <begin position="16"/>
        <end position="39"/>
    </location>
</feature>
<comment type="subcellular location">
    <subcellularLocation>
        <location evidence="1">Cell membrane</location>
        <topology evidence="1">Multi-pass membrane protein</topology>
    </subcellularLocation>
</comment>
<dbReference type="PANTHER" id="PTHR42718:SF48">
    <property type="entry name" value="CONSERVED TWO-DOMAIN MEMBRANE PROTEIN-RELATED"/>
    <property type="match status" value="1"/>
</dbReference>
<dbReference type="Proteomes" id="UP000501179">
    <property type="component" value="Chromosome"/>
</dbReference>
<feature type="transmembrane region" description="Helical" evidence="6">
    <location>
        <begin position="235"/>
        <end position="251"/>
    </location>
</feature>
<evidence type="ECO:0000313" key="9">
    <source>
        <dbReference type="Proteomes" id="UP000501179"/>
    </source>
</evidence>
<organism evidence="8 9">
    <name type="scientific">Streptomyces liangshanensis</name>
    <dbReference type="NCBI Taxonomy" id="2717324"/>
    <lineage>
        <taxon>Bacteria</taxon>
        <taxon>Bacillati</taxon>
        <taxon>Actinomycetota</taxon>
        <taxon>Actinomycetes</taxon>
        <taxon>Kitasatosporales</taxon>
        <taxon>Streptomycetaceae</taxon>
        <taxon>Streptomyces</taxon>
    </lineage>
</organism>
<name>A0A6G9GUF8_9ACTN</name>
<dbReference type="InterPro" id="IPR036259">
    <property type="entry name" value="MFS_trans_sf"/>
</dbReference>
<dbReference type="EMBL" id="CP050177">
    <property type="protein sequence ID" value="QIQ01903.1"/>
    <property type="molecule type" value="Genomic_DNA"/>
</dbReference>
<dbReference type="PANTHER" id="PTHR42718">
    <property type="entry name" value="MAJOR FACILITATOR SUPERFAMILY MULTIDRUG TRANSPORTER MFSC"/>
    <property type="match status" value="1"/>
</dbReference>
<feature type="transmembrane region" description="Helical" evidence="6">
    <location>
        <begin position="145"/>
        <end position="165"/>
    </location>
</feature>
<dbReference type="RefSeq" id="WP_167024840.1">
    <property type="nucleotide sequence ID" value="NZ_CP050177.1"/>
</dbReference>
<proteinExistence type="predicted"/>
<dbReference type="InterPro" id="IPR020846">
    <property type="entry name" value="MFS_dom"/>
</dbReference>
<keyword evidence="2 6" id="KW-0812">Transmembrane</keyword>
<dbReference type="GO" id="GO:0005886">
    <property type="term" value="C:plasma membrane"/>
    <property type="evidence" value="ECO:0007669"/>
    <property type="project" value="UniProtKB-SubCell"/>
</dbReference>
<evidence type="ECO:0000256" key="6">
    <source>
        <dbReference type="SAM" id="Phobius"/>
    </source>
</evidence>
<dbReference type="SUPFAM" id="SSF103473">
    <property type="entry name" value="MFS general substrate transporter"/>
    <property type="match status" value="1"/>
</dbReference>
<protein>
    <submittedName>
        <fullName evidence="8">MFS transporter</fullName>
    </submittedName>
</protein>
<reference evidence="8 9" key="1">
    <citation type="submission" date="2020-03" db="EMBL/GenBank/DDBJ databases">
        <title>A novel species.</title>
        <authorList>
            <person name="Gao J."/>
        </authorList>
    </citation>
    <scope>NUCLEOTIDE SEQUENCE [LARGE SCALE GENOMIC DNA]</scope>
    <source>
        <strain evidence="8 9">QMT-12</strain>
    </source>
</reference>
<feature type="transmembrane region" description="Helical" evidence="6">
    <location>
        <begin position="439"/>
        <end position="457"/>
    </location>
</feature>
<feature type="transmembrane region" description="Helical" evidence="6">
    <location>
        <begin position="332"/>
        <end position="356"/>
    </location>
</feature>
<feature type="transmembrane region" description="Helical" evidence="6">
    <location>
        <begin position="51"/>
        <end position="73"/>
    </location>
</feature>
<feature type="transmembrane region" description="Helical" evidence="6">
    <location>
        <begin position="368"/>
        <end position="388"/>
    </location>
</feature>
<dbReference type="Gene3D" id="1.20.1720.10">
    <property type="entry name" value="Multidrug resistance protein D"/>
    <property type="match status" value="1"/>
</dbReference>